<evidence type="ECO:0000256" key="1">
    <source>
        <dbReference type="ARBA" id="ARBA00004772"/>
    </source>
</evidence>
<dbReference type="GO" id="GO:0006780">
    <property type="term" value="P:uroporphyrinogen III biosynthetic process"/>
    <property type="evidence" value="ECO:0007669"/>
    <property type="project" value="InterPro"/>
</dbReference>
<protein>
    <recommendedName>
        <fullName evidence="3">uroporphyrinogen-III synthase</fullName>
        <ecNumber evidence="3">4.2.1.75</ecNumber>
    </recommendedName>
    <alternativeName>
        <fullName evidence="7">Hydroxymethylbilane hydrolyase [cyclizing]</fullName>
    </alternativeName>
    <alternativeName>
        <fullName evidence="6">Uroporphyrinogen-III cosynthase</fullName>
    </alternativeName>
</protein>
<comment type="similarity">
    <text evidence="2">Belongs to the uroporphyrinogen-III synthase family.</text>
</comment>
<dbReference type="PANTHER" id="PTHR38042">
    <property type="entry name" value="UROPORPHYRINOGEN-III SYNTHASE, CHLOROPLASTIC"/>
    <property type="match status" value="1"/>
</dbReference>
<dbReference type="InterPro" id="IPR003754">
    <property type="entry name" value="4pyrrol_synth_uPrphyn_synth"/>
</dbReference>
<sequence>MLTDTRHGALDGLTIVVTRPAHQADNLCRLIEAEGGNTLRFPVIEILPPADVAPLQARLQDLADDHLAIFISANAVHYAYQALGGSLLPENLLRAAVGQATARALASHGQPAHILPPAPYNSEALLVLPELQSLQEKRVIIFRGGNGRALLADTLRGRGAQVDYAEVYRRIMSTLDPERLYRAWDKGKLDMIIITSNEGLRNLFARVDAGHRERLLETALVVISDRSATLVQELGFMRPAIVARAASDAALLEAAKCYAQESR</sequence>
<evidence type="ECO:0000256" key="3">
    <source>
        <dbReference type="ARBA" id="ARBA00013109"/>
    </source>
</evidence>
<organism evidence="10">
    <name type="scientific">hydrothermal vent metagenome</name>
    <dbReference type="NCBI Taxonomy" id="652676"/>
    <lineage>
        <taxon>unclassified sequences</taxon>
        <taxon>metagenomes</taxon>
        <taxon>ecological metagenomes</taxon>
    </lineage>
</organism>
<evidence type="ECO:0000256" key="6">
    <source>
        <dbReference type="ARBA" id="ARBA00031702"/>
    </source>
</evidence>
<gene>
    <name evidence="10" type="ORF">MNBD_GAMMA20-343</name>
</gene>
<feature type="domain" description="Tetrapyrrole biosynthesis uroporphyrinogen III synthase" evidence="9">
    <location>
        <begin position="28"/>
        <end position="252"/>
    </location>
</feature>
<dbReference type="AlphaFoldDB" id="A0A3B1ATB3"/>
<dbReference type="EMBL" id="UOFU01000279">
    <property type="protein sequence ID" value="VAX02598.1"/>
    <property type="molecule type" value="Genomic_DNA"/>
</dbReference>
<dbReference type="GO" id="GO:0004852">
    <property type="term" value="F:uroporphyrinogen-III synthase activity"/>
    <property type="evidence" value="ECO:0007669"/>
    <property type="project" value="UniProtKB-EC"/>
</dbReference>
<dbReference type="InterPro" id="IPR039793">
    <property type="entry name" value="UROS/Hem4"/>
</dbReference>
<evidence type="ECO:0000256" key="5">
    <source>
        <dbReference type="ARBA" id="ARBA00023244"/>
    </source>
</evidence>
<dbReference type="CDD" id="cd06578">
    <property type="entry name" value="HemD"/>
    <property type="match status" value="1"/>
</dbReference>
<proteinExistence type="inferred from homology"/>
<dbReference type="Gene3D" id="3.40.50.10090">
    <property type="match status" value="2"/>
</dbReference>
<accession>A0A3B1ATB3</accession>
<keyword evidence="5" id="KW-0627">Porphyrin biosynthesis</keyword>
<evidence type="ECO:0000256" key="7">
    <source>
        <dbReference type="ARBA" id="ARBA00032649"/>
    </source>
</evidence>
<evidence type="ECO:0000256" key="2">
    <source>
        <dbReference type="ARBA" id="ARBA00008133"/>
    </source>
</evidence>
<evidence type="ECO:0000256" key="8">
    <source>
        <dbReference type="ARBA" id="ARBA00048617"/>
    </source>
</evidence>
<comment type="pathway">
    <text evidence="1">Porphyrin-containing compound metabolism; protoporphyrin-IX biosynthesis; coproporphyrinogen-III from 5-aminolevulinate: step 3/4.</text>
</comment>
<dbReference type="InterPro" id="IPR036108">
    <property type="entry name" value="4pyrrol_syn_uPrphyn_synt_sf"/>
</dbReference>
<comment type="catalytic activity">
    <reaction evidence="8">
        <text>hydroxymethylbilane = uroporphyrinogen III + H2O</text>
        <dbReference type="Rhea" id="RHEA:18965"/>
        <dbReference type="ChEBI" id="CHEBI:15377"/>
        <dbReference type="ChEBI" id="CHEBI:57308"/>
        <dbReference type="ChEBI" id="CHEBI:57845"/>
        <dbReference type="EC" id="4.2.1.75"/>
    </reaction>
</comment>
<evidence type="ECO:0000259" key="9">
    <source>
        <dbReference type="Pfam" id="PF02602"/>
    </source>
</evidence>
<dbReference type="Pfam" id="PF02602">
    <property type="entry name" value="HEM4"/>
    <property type="match status" value="1"/>
</dbReference>
<name>A0A3B1ATB3_9ZZZZ</name>
<keyword evidence="4 10" id="KW-0456">Lyase</keyword>
<reference evidence="10" key="1">
    <citation type="submission" date="2018-06" db="EMBL/GenBank/DDBJ databases">
        <authorList>
            <person name="Zhirakovskaya E."/>
        </authorList>
    </citation>
    <scope>NUCLEOTIDE SEQUENCE</scope>
</reference>
<dbReference type="SUPFAM" id="SSF69618">
    <property type="entry name" value="HemD-like"/>
    <property type="match status" value="1"/>
</dbReference>
<evidence type="ECO:0000256" key="4">
    <source>
        <dbReference type="ARBA" id="ARBA00023239"/>
    </source>
</evidence>
<dbReference type="PANTHER" id="PTHR38042:SF1">
    <property type="entry name" value="UROPORPHYRINOGEN-III SYNTHASE, CHLOROPLASTIC"/>
    <property type="match status" value="1"/>
</dbReference>
<dbReference type="EC" id="4.2.1.75" evidence="3"/>
<evidence type="ECO:0000313" key="10">
    <source>
        <dbReference type="EMBL" id="VAX02598.1"/>
    </source>
</evidence>